<feature type="domain" description="FlgD/Vpr Ig-like" evidence="7">
    <location>
        <begin position="182"/>
        <end position="244"/>
    </location>
</feature>
<dbReference type="InterPro" id="IPR005648">
    <property type="entry name" value="FlgD"/>
</dbReference>
<dbReference type="AlphaFoldDB" id="A0A1Y6CIR7"/>
<dbReference type="Pfam" id="PF13860">
    <property type="entry name" value="FlgD_ig"/>
    <property type="match status" value="1"/>
</dbReference>
<keyword evidence="8" id="KW-0966">Cell projection</keyword>
<dbReference type="Proteomes" id="UP000192907">
    <property type="component" value="Unassembled WGS sequence"/>
</dbReference>
<reference evidence="9" key="1">
    <citation type="submission" date="2017-04" db="EMBL/GenBank/DDBJ databases">
        <authorList>
            <person name="Varghese N."/>
            <person name="Submissions S."/>
        </authorList>
    </citation>
    <scope>NUCLEOTIDE SEQUENCE [LARGE SCALE GENOMIC DNA]</scope>
    <source>
        <strain evidence="9">RKEM611</strain>
    </source>
</reference>
<keyword evidence="9" id="KW-1185">Reference proteome</keyword>
<dbReference type="Gene3D" id="2.30.30.910">
    <property type="match status" value="1"/>
</dbReference>
<dbReference type="EMBL" id="FWZT01000023">
    <property type="protein sequence ID" value="SMF66989.1"/>
    <property type="molecule type" value="Genomic_DNA"/>
</dbReference>
<organism evidence="8 9">
    <name type="scientific">Pseudobacteriovorax antillogorgiicola</name>
    <dbReference type="NCBI Taxonomy" id="1513793"/>
    <lineage>
        <taxon>Bacteria</taxon>
        <taxon>Pseudomonadati</taxon>
        <taxon>Bdellovibrionota</taxon>
        <taxon>Oligoflexia</taxon>
        <taxon>Oligoflexales</taxon>
        <taxon>Pseudobacteriovoracaceae</taxon>
        <taxon>Pseudobacteriovorax</taxon>
    </lineage>
</organism>
<evidence type="ECO:0000256" key="1">
    <source>
        <dbReference type="ARBA" id="ARBA00010577"/>
    </source>
</evidence>
<gene>
    <name evidence="8" type="ORF">SAMN06296036_12388</name>
</gene>
<comment type="similarity">
    <text evidence="1 5">Belongs to the FlgD family.</text>
</comment>
<dbReference type="InterPro" id="IPR025965">
    <property type="entry name" value="FlgD/Vpr_Ig-like"/>
</dbReference>
<dbReference type="GO" id="GO:0044781">
    <property type="term" value="P:bacterial-type flagellum organization"/>
    <property type="evidence" value="ECO:0007669"/>
    <property type="project" value="UniProtKB-UniRule"/>
</dbReference>
<feature type="region of interest" description="Disordered" evidence="6">
    <location>
        <begin position="344"/>
        <end position="398"/>
    </location>
</feature>
<dbReference type="STRING" id="1513793.SAMN06296036_12388"/>
<evidence type="ECO:0000313" key="8">
    <source>
        <dbReference type="EMBL" id="SMF66989.1"/>
    </source>
</evidence>
<feature type="region of interest" description="Disordered" evidence="6">
    <location>
        <begin position="286"/>
        <end position="309"/>
    </location>
</feature>
<feature type="compositionally biased region" description="Basic and acidic residues" evidence="6">
    <location>
        <begin position="370"/>
        <end position="398"/>
    </location>
</feature>
<keyword evidence="8" id="KW-0969">Cilium</keyword>
<protein>
    <recommendedName>
        <fullName evidence="2 5">Basal-body rod modification protein FlgD</fullName>
    </recommendedName>
</protein>
<feature type="compositionally biased region" description="Basic and acidic residues" evidence="6">
    <location>
        <begin position="25"/>
        <end position="38"/>
    </location>
</feature>
<evidence type="ECO:0000256" key="2">
    <source>
        <dbReference type="ARBA" id="ARBA00016013"/>
    </source>
</evidence>
<name>A0A1Y6CIR7_9BACT</name>
<evidence type="ECO:0000256" key="4">
    <source>
        <dbReference type="ARBA" id="ARBA00024746"/>
    </source>
</evidence>
<evidence type="ECO:0000259" key="7">
    <source>
        <dbReference type="Pfam" id="PF13860"/>
    </source>
</evidence>
<evidence type="ECO:0000256" key="6">
    <source>
        <dbReference type="SAM" id="MobiDB-lite"/>
    </source>
</evidence>
<dbReference type="Gene3D" id="2.60.40.4070">
    <property type="match status" value="1"/>
</dbReference>
<keyword evidence="8" id="KW-0282">Flagellum</keyword>
<evidence type="ECO:0000256" key="3">
    <source>
        <dbReference type="ARBA" id="ARBA00022795"/>
    </source>
</evidence>
<evidence type="ECO:0000313" key="9">
    <source>
        <dbReference type="Proteomes" id="UP000192907"/>
    </source>
</evidence>
<feature type="region of interest" description="Disordered" evidence="6">
    <location>
        <begin position="1"/>
        <end position="48"/>
    </location>
</feature>
<dbReference type="OrthoDB" id="9785233at2"/>
<accession>A0A1Y6CIR7</accession>
<sequence length="398" mass="43919">MAEMSGALQNRIAPPVSQYNSQEFSDVKVDKQTEEKRPNPNRTSFKDLISNSMDEVYKERDAKKFGDLSANTEEEFFEKLAEQTKQTREVKKELGKDEFLQLFVAQLQNQDPLNPDDGTEMASKLAQFNGLEQMMNMNKTMDQMVKAQNVGRNLQMVNYVGKEIAIDGGRVKLRDGELSHSDFEINMPVTRASLTVRDSSGMVVMEKELGPIEKGKHKLDWDGKNSAGNTLNDGLYTYAIHAKNMDGEKVPVNISSRTIISGVDVQSDTGALFTELGKVNLEDIKTVGNPGYDRDRPADKARAAMNDKQAIESFEKRKADKVAADDEKKANDSLKNLAAEAIAKTKAQQEAKKSQTENPDAKASLTPANGEKDQKTAAKAGDEASPDSEPKESAKVTS</sequence>
<comment type="function">
    <text evidence="4 5">Required for flagellar hook formation. May act as a scaffolding protein.</text>
</comment>
<keyword evidence="3 5" id="KW-1005">Bacterial flagellum biogenesis</keyword>
<feature type="compositionally biased region" description="Basic and acidic residues" evidence="6">
    <location>
        <begin position="292"/>
        <end position="302"/>
    </location>
</feature>
<evidence type="ECO:0000256" key="5">
    <source>
        <dbReference type="RuleBase" id="RU362076"/>
    </source>
</evidence>
<dbReference type="RefSeq" id="WP_132323703.1">
    <property type="nucleotide sequence ID" value="NZ_FWZT01000023.1"/>
</dbReference>
<proteinExistence type="inferred from homology"/>
<dbReference type="Pfam" id="PF03963">
    <property type="entry name" value="FlgD"/>
    <property type="match status" value="1"/>
</dbReference>